<evidence type="ECO:0000313" key="3">
    <source>
        <dbReference type="EMBL" id="CAB3797219.1"/>
    </source>
</evidence>
<organism evidence="3 4">
    <name type="scientific">Paraburkholderia caffeinitolerans</name>
    <dbReference type="NCBI Taxonomy" id="1723730"/>
    <lineage>
        <taxon>Bacteria</taxon>
        <taxon>Pseudomonadati</taxon>
        <taxon>Pseudomonadota</taxon>
        <taxon>Betaproteobacteria</taxon>
        <taxon>Burkholderiales</taxon>
        <taxon>Burkholderiaceae</taxon>
        <taxon>Paraburkholderia</taxon>
    </lineage>
</organism>
<proteinExistence type="predicted"/>
<protein>
    <recommendedName>
        <fullName evidence="5">DUF4148 domain-containing protein</fullName>
    </recommendedName>
</protein>
<feature type="region of interest" description="Disordered" evidence="1">
    <location>
        <begin position="84"/>
        <end position="117"/>
    </location>
</feature>
<dbReference type="InterPro" id="IPR025421">
    <property type="entry name" value="DUF4148"/>
</dbReference>
<dbReference type="AlphaFoldDB" id="A0A6J5GEE1"/>
<feature type="signal peptide" evidence="2">
    <location>
        <begin position="1"/>
        <end position="24"/>
    </location>
</feature>
<gene>
    <name evidence="3" type="ORF">LMG28688_04479</name>
</gene>
<dbReference type="Proteomes" id="UP000494119">
    <property type="component" value="Unassembled WGS sequence"/>
</dbReference>
<reference evidence="3 4" key="1">
    <citation type="submission" date="2020-04" db="EMBL/GenBank/DDBJ databases">
        <authorList>
            <person name="De Canck E."/>
        </authorList>
    </citation>
    <scope>NUCLEOTIDE SEQUENCE [LARGE SCALE GENOMIC DNA]</scope>
    <source>
        <strain evidence="3 4">LMG 28688</strain>
    </source>
</reference>
<accession>A0A6J5GEE1</accession>
<dbReference type="Pfam" id="PF13663">
    <property type="entry name" value="DUF4148"/>
    <property type="match status" value="1"/>
</dbReference>
<dbReference type="EMBL" id="CADIKL010000025">
    <property type="protein sequence ID" value="CAB3797219.1"/>
    <property type="molecule type" value="Genomic_DNA"/>
</dbReference>
<evidence type="ECO:0000313" key="4">
    <source>
        <dbReference type="Proteomes" id="UP000494119"/>
    </source>
</evidence>
<evidence type="ECO:0008006" key="5">
    <source>
        <dbReference type="Google" id="ProtNLM"/>
    </source>
</evidence>
<dbReference type="RefSeq" id="WP_175196731.1">
    <property type="nucleotide sequence ID" value="NZ_CADIKL010000025.1"/>
</dbReference>
<sequence>MKTRTLIQAAVVAALVAAPALSFAQDSSTAPKTRAEVRQELIQLEQAGYNPATANDSTYPQDIQAAQARVSQQEGMAQAQLPVADTGYGGAPMGTMQSGQPAPRMAPSPANSIYFGN</sequence>
<keyword evidence="4" id="KW-1185">Reference proteome</keyword>
<feature type="chain" id="PRO_5027056649" description="DUF4148 domain-containing protein" evidence="2">
    <location>
        <begin position="25"/>
        <end position="117"/>
    </location>
</feature>
<name>A0A6J5GEE1_9BURK</name>
<evidence type="ECO:0000256" key="1">
    <source>
        <dbReference type="SAM" id="MobiDB-lite"/>
    </source>
</evidence>
<keyword evidence="2" id="KW-0732">Signal</keyword>
<evidence type="ECO:0000256" key="2">
    <source>
        <dbReference type="SAM" id="SignalP"/>
    </source>
</evidence>